<dbReference type="GO" id="GO:0016020">
    <property type="term" value="C:membrane"/>
    <property type="evidence" value="ECO:0007669"/>
    <property type="project" value="UniProtKB-SubCell"/>
</dbReference>
<evidence type="ECO:0000256" key="4">
    <source>
        <dbReference type="ARBA" id="ARBA00023136"/>
    </source>
</evidence>
<evidence type="ECO:0000256" key="2">
    <source>
        <dbReference type="ARBA" id="ARBA00022692"/>
    </source>
</evidence>
<feature type="transmembrane region" description="Helical" evidence="6">
    <location>
        <begin position="97"/>
        <end position="113"/>
    </location>
</feature>
<dbReference type="InterPro" id="IPR004853">
    <property type="entry name" value="Sugar_P_trans_dom"/>
</dbReference>
<evidence type="ECO:0000259" key="7">
    <source>
        <dbReference type="Pfam" id="PF03151"/>
    </source>
</evidence>
<keyword evidence="9" id="KW-1185">Reference proteome</keyword>
<evidence type="ECO:0000256" key="6">
    <source>
        <dbReference type="SAM" id="Phobius"/>
    </source>
</evidence>
<keyword evidence="2 6" id="KW-0812">Transmembrane</keyword>
<dbReference type="Pfam" id="PF03151">
    <property type="entry name" value="TPT"/>
    <property type="match status" value="2"/>
</dbReference>
<dbReference type="PANTHER" id="PTHR11132">
    <property type="entry name" value="SOLUTE CARRIER FAMILY 35"/>
    <property type="match status" value="1"/>
</dbReference>
<keyword evidence="4 6" id="KW-0472">Membrane</keyword>
<feature type="domain" description="Sugar phosphate transporter" evidence="7">
    <location>
        <begin position="382"/>
        <end position="451"/>
    </location>
</feature>
<feature type="region of interest" description="Disordered" evidence="5">
    <location>
        <begin position="267"/>
        <end position="290"/>
    </location>
</feature>
<dbReference type="InterPro" id="IPR050186">
    <property type="entry name" value="TPT_transporter"/>
</dbReference>
<protein>
    <submittedName>
        <fullName evidence="8">TPT-domain-containing protein</fullName>
    </submittedName>
</protein>
<gene>
    <name evidence="8" type="ORF">FA15DRAFT_582174</name>
</gene>
<evidence type="ECO:0000256" key="5">
    <source>
        <dbReference type="SAM" id="MobiDB-lite"/>
    </source>
</evidence>
<comment type="subcellular location">
    <subcellularLocation>
        <location evidence="1">Membrane</location>
        <topology evidence="1">Multi-pass membrane protein</topology>
    </subcellularLocation>
</comment>
<feature type="transmembrane region" description="Helical" evidence="6">
    <location>
        <begin position="215"/>
        <end position="233"/>
    </location>
</feature>
<feature type="domain" description="Sugar phosphate transporter" evidence="7">
    <location>
        <begin position="98"/>
        <end position="265"/>
    </location>
</feature>
<feature type="transmembrane region" description="Helical" evidence="6">
    <location>
        <begin position="188"/>
        <end position="208"/>
    </location>
</feature>
<evidence type="ECO:0000256" key="1">
    <source>
        <dbReference type="ARBA" id="ARBA00004141"/>
    </source>
</evidence>
<evidence type="ECO:0000256" key="3">
    <source>
        <dbReference type="ARBA" id="ARBA00022989"/>
    </source>
</evidence>
<accession>A0A5C3L8S8</accession>
<dbReference type="EMBL" id="ML210149">
    <property type="protein sequence ID" value="TFK29429.1"/>
    <property type="molecule type" value="Genomic_DNA"/>
</dbReference>
<reference evidence="8 9" key="1">
    <citation type="journal article" date="2019" name="Nat. Ecol. Evol.">
        <title>Megaphylogeny resolves global patterns of mushroom evolution.</title>
        <authorList>
            <person name="Varga T."/>
            <person name="Krizsan K."/>
            <person name="Foldi C."/>
            <person name="Dima B."/>
            <person name="Sanchez-Garcia M."/>
            <person name="Sanchez-Ramirez S."/>
            <person name="Szollosi G.J."/>
            <person name="Szarkandi J.G."/>
            <person name="Papp V."/>
            <person name="Albert L."/>
            <person name="Andreopoulos W."/>
            <person name="Angelini C."/>
            <person name="Antonin V."/>
            <person name="Barry K.W."/>
            <person name="Bougher N.L."/>
            <person name="Buchanan P."/>
            <person name="Buyck B."/>
            <person name="Bense V."/>
            <person name="Catcheside P."/>
            <person name="Chovatia M."/>
            <person name="Cooper J."/>
            <person name="Damon W."/>
            <person name="Desjardin D."/>
            <person name="Finy P."/>
            <person name="Geml J."/>
            <person name="Haridas S."/>
            <person name="Hughes K."/>
            <person name="Justo A."/>
            <person name="Karasinski D."/>
            <person name="Kautmanova I."/>
            <person name="Kiss B."/>
            <person name="Kocsube S."/>
            <person name="Kotiranta H."/>
            <person name="LaButti K.M."/>
            <person name="Lechner B.E."/>
            <person name="Liimatainen K."/>
            <person name="Lipzen A."/>
            <person name="Lukacs Z."/>
            <person name="Mihaltcheva S."/>
            <person name="Morgado L.N."/>
            <person name="Niskanen T."/>
            <person name="Noordeloos M.E."/>
            <person name="Ohm R.A."/>
            <person name="Ortiz-Santana B."/>
            <person name="Ovrebo C."/>
            <person name="Racz N."/>
            <person name="Riley R."/>
            <person name="Savchenko A."/>
            <person name="Shiryaev A."/>
            <person name="Soop K."/>
            <person name="Spirin V."/>
            <person name="Szebenyi C."/>
            <person name="Tomsovsky M."/>
            <person name="Tulloss R.E."/>
            <person name="Uehling J."/>
            <person name="Grigoriev I.V."/>
            <person name="Vagvolgyi C."/>
            <person name="Papp T."/>
            <person name="Martin F.M."/>
            <person name="Miettinen O."/>
            <person name="Hibbett D.S."/>
            <person name="Nagy L.G."/>
        </authorList>
    </citation>
    <scope>NUCLEOTIDE SEQUENCE [LARGE SCALE GENOMIC DNA]</scope>
    <source>
        <strain evidence="8 9">CBS 121175</strain>
    </source>
</reference>
<feature type="compositionally biased region" description="Low complexity" evidence="5">
    <location>
        <begin position="267"/>
        <end position="281"/>
    </location>
</feature>
<feature type="transmembrane region" description="Helical" evidence="6">
    <location>
        <begin position="239"/>
        <end position="263"/>
    </location>
</feature>
<sequence length="466" mass="50720">MLRTAAQSAKKAFHKRIPSLRAYHDDQPYLDLKPPTSPSAVNSLLPCPPSSPSSKRLRFSVPIRDAASLSPFRRATLSDVPLLGKVASRLNNSNSPALWVFLYFTLNLSLTLYNKYVLNHFPFPYTLTALHALCGTVGTFVMLHFKLASDPLPRLNFKESAVILAFSMLYTINILVSNASLKLVTVPFHQVVRASTPLFTIALSALLFRKGCSRAKLFSLVPVIIGVGFATYGDYYFTVFGFLLTLLGTLLAALKTIITNLFLRSSASPSAPTSITKASSSESTPSGGFPTKHEKVPAIFQALSQTDSQYRLTTAASRFSVPKLCLTPLQLLYLMSPLAFIQTTIMAHFTGELGAVNRHISELALSDRPSISFGFGLGIPNWWLLMNGVIAFALNIVSFNSNKRIGPLGMTVAANVKQVLTILCAVTLFNLTITLTNGLGIALTLVGGAMYAYVEVQEKQKTKRSG</sequence>
<feature type="transmembrane region" description="Helical" evidence="6">
    <location>
        <begin position="157"/>
        <end position="176"/>
    </location>
</feature>
<keyword evidence="3 6" id="KW-1133">Transmembrane helix</keyword>
<name>A0A5C3L8S8_COPMA</name>
<dbReference type="Proteomes" id="UP000307440">
    <property type="component" value="Unassembled WGS sequence"/>
</dbReference>
<dbReference type="OrthoDB" id="10261634at2759"/>
<dbReference type="AlphaFoldDB" id="A0A5C3L8S8"/>
<evidence type="ECO:0000313" key="8">
    <source>
        <dbReference type="EMBL" id="TFK29429.1"/>
    </source>
</evidence>
<proteinExistence type="predicted"/>
<feature type="transmembrane region" description="Helical" evidence="6">
    <location>
        <begin position="125"/>
        <end position="145"/>
    </location>
</feature>
<evidence type="ECO:0000313" key="9">
    <source>
        <dbReference type="Proteomes" id="UP000307440"/>
    </source>
</evidence>
<feature type="transmembrane region" description="Helical" evidence="6">
    <location>
        <begin position="371"/>
        <end position="396"/>
    </location>
</feature>
<organism evidence="8 9">
    <name type="scientific">Coprinopsis marcescibilis</name>
    <name type="common">Agaric fungus</name>
    <name type="synonym">Psathyrella marcescibilis</name>
    <dbReference type="NCBI Taxonomy" id="230819"/>
    <lineage>
        <taxon>Eukaryota</taxon>
        <taxon>Fungi</taxon>
        <taxon>Dikarya</taxon>
        <taxon>Basidiomycota</taxon>
        <taxon>Agaricomycotina</taxon>
        <taxon>Agaricomycetes</taxon>
        <taxon>Agaricomycetidae</taxon>
        <taxon>Agaricales</taxon>
        <taxon>Agaricineae</taxon>
        <taxon>Psathyrellaceae</taxon>
        <taxon>Coprinopsis</taxon>
    </lineage>
</organism>